<dbReference type="EMBL" id="LXWW01000139">
    <property type="protein sequence ID" value="OAO15474.1"/>
    <property type="molecule type" value="Genomic_DNA"/>
</dbReference>
<reference evidence="2 3" key="1">
    <citation type="submission" date="2016-05" db="EMBL/GenBank/DDBJ databases">
        <title>Nuclear genome of Blastocystis sp. subtype 1 NandII.</title>
        <authorList>
            <person name="Gentekaki E."/>
            <person name="Curtis B."/>
            <person name="Stairs C."/>
            <person name="Eme L."/>
            <person name="Herman E."/>
            <person name="Klimes V."/>
            <person name="Arias M.C."/>
            <person name="Elias M."/>
            <person name="Hilliou F."/>
            <person name="Klute M."/>
            <person name="Malik S.-B."/>
            <person name="Pightling A."/>
            <person name="Rachubinski R."/>
            <person name="Salas D."/>
            <person name="Schlacht A."/>
            <person name="Suga H."/>
            <person name="Archibald J."/>
            <person name="Ball S.G."/>
            <person name="Clark G."/>
            <person name="Dacks J."/>
            <person name="Van Der Giezen M."/>
            <person name="Tsaousis A."/>
            <person name="Roger A."/>
        </authorList>
    </citation>
    <scope>NUCLEOTIDE SEQUENCE [LARGE SCALE GENOMIC DNA]</scope>
    <source>
        <strain evidence="3">ATCC 50177 / NandII</strain>
    </source>
</reference>
<feature type="transmembrane region" description="Helical" evidence="1">
    <location>
        <begin position="230"/>
        <end position="248"/>
    </location>
</feature>
<name>A0A196SHN3_BLAHN</name>
<dbReference type="AlphaFoldDB" id="A0A196SHN3"/>
<gene>
    <name evidence="2" type="ORF">AV274_2813</name>
</gene>
<keyword evidence="3" id="KW-1185">Reference proteome</keyword>
<organism evidence="2 3">
    <name type="scientific">Blastocystis sp. subtype 1 (strain ATCC 50177 / NandII)</name>
    <dbReference type="NCBI Taxonomy" id="478820"/>
    <lineage>
        <taxon>Eukaryota</taxon>
        <taxon>Sar</taxon>
        <taxon>Stramenopiles</taxon>
        <taxon>Bigyra</taxon>
        <taxon>Opalozoa</taxon>
        <taxon>Opalinata</taxon>
        <taxon>Blastocystidae</taxon>
        <taxon>Blastocystis</taxon>
    </lineage>
</organism>
<keyword evidence="1" id="KW-0812">Transmembrane</keyword>
<feature type="transmembrane region" description="Helical" evidence="1">
    <location>
        <begin position="201"/>
        <end position="224"/>
    </location>
</feature>
<proteinExistence type="predicted"/>
<accession>A0A196SHN3</accession>
<evidence type="ECO:0008006" key="4">
    <source>
        <dbReference type="Google" id="ProtNLM"/>
    </source>
</evidence>
<comment type="caution">
    <text evidence="2">The sequence shown here is derived from an EMBL/GenBank/DDBJ whole genome shotgun (WGS) entry which is preliminary data.</text>
</comment>
<evidence type="ECO:0000313" key="3">
    <source>
        <dbReference type="Proteomes" id="UP000078348"/>
    </source>
</evidence>
<keyword evidence="1" id="KW-0472">Membrane</keyword>
<sequence>MSDFVDRINDSIIKGSKSLKGPQMAALGAAVLRIISTGGILIMNTFGHKASGCSFNSIREFNLDCIQKMWLNRGSVHGWNTFFDIIDCVSMILMIWVFDGLRTINKDKDVGSLMVGCMEVATVINVITSLVETGIANTTKWMATSWSGLEDKKYLADMEISYMLCRGSFSWLFTIDDFIMVVPYFWAYMLSHENDRIPNSYAIESLLLALLSFLFFLMGMFELINFTSRILMMIIGIPYIFIRFVWLFHSYSIFKKME</sequence>
<protein>
    <recommendedName>
        <fullName evidence="4">Transmembrane protein</fullName>
    </recommendedName>
</protein>
<keyword evidence="1" id="KW-1133">Transmembrane helix</keyword>
<feature type="transmembrane region" description="Helical" evidence="1">
    <location>
        <begin position="168"/>
        <end position="189"/>
    </location>
</feature>
<feature type="transmembrane region" description="Helical" evidence="1">
    <location>
        <begin position="24"/>
        <end position="46"/>
    </location>
</feature>
<feature type="transmembrane region" description="Helical" evidence="1">
    <location>
        <begin position="79"/>
        <end position="98"/>
    </location>
</feature>
<evidence type="ECO:0000256" key="1">
    <source>
        <dbReference type="SAM" id="Phobius"/>
    </source>
</evidence>
<evidence type="ECO:0000313" key="2">
    <source>
        <dbReference type="EMBL" id="OAO15474.1"/>
    </source>
</evidence>
<dbReference type="OrthoDB" id="10412636at2759"/>
<feature type="transmembrane region" description="Helical" evidence="1">
    <location>
        <begin position="110"/>
        <end position="131"/>
    </location>
</feature>
<dbReference type="Proteomes" id="UP000078348">
    <property type="component" value="Unassembled WGS sequence"/>
</dbReference>